<name>A0AA38T1N2_9ASTR</name>
<dbReference type="InterPro" id="IPR032675">
    <property type="entry name" value="LRR_dom_sf"/>
</dbReference>
<feature type="region of interest" description="Disordered" evidence="1">
    <location>
        <begin position="1"/>
        <end position="21"/>
    </location>
</feature>
<gene>
    <name evidence="2" type="ORF">OSB04_029019</name>
</gene>
<proteinExistence type="predicted"/>
<protein>
    <submittedName>
        <fullName evidence="2">Uncharacterized protein</fullName>
    </submittedName>
</protein>
<evidence type="ECO:0000313" key="2">
    <source>
        <dbReference type="EMBL" id="KAJ9542513.1"/>
    </source>
</evidence>
<dbReference type="SUPFAM" id="SSF52047">
    <property type="entry name" value="RNI-like"/>
    <property type="match status" value="1"/>
</dbReference>
<dbReference type="EMBL" id="JARYMX010000007">
    <property type="protein sequence ID" value="KAJ9542513.1"/>
    <property type="molecule type" value="Genomic_DNA"/>
</dbReference>
<sequence>MNLQSEDEVVRSSGELHRDVSGPPNVERLILSRCHHLMEVHKSLGTLRNLAYLDMSGCHDLKCLLSMIEMESLETLILSFAMDLKNSHRRRFKQEACQFKKN</sequence>
<dbReference type="Gene3D" id="3.80.10.10">
    <property type="entry name" value="Ribonuclease Inhibitor"/>
    <property type="match status" value="1"/>
</dbReference>
<dbReference type="AlphaFoldDB" id="A0AA38T1N2"/>
<feature type="compositionally biased region" description="Basic and acidic residues" evidence="1">
    <location>
        <begin position="8"/>
        <end position="20"/>
    </location>
</feature>
<keyword evidence="3" id="KW-1185">Reference proteome</keyword>
<accession>A0AA38T1N2</accession>
<evidence type="ECO:0000313" key="3">
    <source>
        <dbReference type="Proteomes" id="UP001172457"/>
    </source>
</evidence>
<reference evidence="2" key="1">
    <citation type="submission" date="2023-03" db="EMBL/GenBank/DDBJ databases">
        <title>Chromosome-scale reference genome and RAD-based genetic map of yellow starthistle (Centaurea solstitialis) reveal putative structural variation and QTLs associated with invader traits.</title>
        <authorList>
            <person name="Reatini B."/>
            <person name="Cang F.A."/>
            <person name="Jiang Q."/>
            <person name="Mckibben M.T.W."/>
            <person name="Barker M.S."/>
            <person name="Rieseberg L.H."/>
            <person name="Dlugosch K.M."/>
        </authorList>
    </citation>
    <scope>NUCLEOTIDE SEQUENCE</scope>
    <source>
        <strain evidence="2">CAN-66</strain>
        <tissue evidence="2">Leaf</tissue>
    </source>
</reference>
<comment type="caution">
    <text evidence="2">The sequence shown here is derived from an EMBL/GenBank/DDBJ whole genome shotgun (WGS) entry which is preliminary data.</text>
</comment>
<organism evidence="2 3">
    <name type="scientific">Centaurea solstitialis</name>
    <name type="common">yellow star-thistle</name>
    <dbReference type="NCBI Taxonomy" id="347529"/>
    <lineage>
        <taxon>Eukaryota</taxon>
        <taxon>Viridiplantae</taxon>
        <taxon>Streptophyta</taxon>
        <taxon>Embryophyta</taxon>
        <taxon>Tracheophyta</taxon>
        <taxon>Spermatophyta</taxon>
        <taxon>Magnoliopsida</taxon>
        <taxon>eudicotyledons</taxon>
        <taxon>Gunneridae</taxon>
        <taxon>Pentapetalae</taxon>
        <taxon>asterids</taxon>
        <taxon>campanulids</taxon>
        <taxon>Asterales</taxon>
        <taxon>Asteraceae</taxon>
        <taxon>Carduoideae</taxon>
        <taxon>Cardueae</taxon>
        <taxon>Centaureinae</taxon>
        <taxon>Centaurea</taxon>
    </lineage>
</organism>
<evidence type="ECO:0000256" key="1">
    <source>
        <dbReference type="SAM" id="MobiDB-lite"/>
    </source>
</evidence>
<dbReference type="Proteomes" id="UP001172457">
    <property type="component" value="Chromosome 7"/>
</dbReference>